<sequence>MRIVGPLILTLALAAVAWVGTQYAGLYAVFGIVVPYLALASFVGGFVFRLVKWGKSAVPFRIPTTCGQQKSLPWVKQNKIENPSSFAGVVGRMLLEVLVFRSLFRNTKTEKQGEALGVGSAKWLWLGALVFHWSMLIIVLRHLRFFLEPVPGAIMALEGADAFFQIGLPALYLTDLLIVSALTFLFVRRVVIPRVRYLSLPNDFFPLFLLLGVVIAGIVMRYFFRVDIEGVKEVAMGLVTLHPVVVAGIGPIFYVHLFLASVLIGYFPWSKLMHAGGIVLSPTRNQANDSRAVRHVNPWNPDLPVHTYAEYEDEFKDKLVKAGLPLDAE</sequence>
<proteinExistence type="predicted"/>
<dbReference type="RefSeq" id="WP_114569140.1">
    <property type="nucleotide sequence ID" value="NZ_CABMMS010000006.1"/>
</dbReference>
<dbReference type="GO" id="GO:0008940">
    <property type="term" value="F:nitrate reductase activity"/>
    <property type="evidence" value="ECO:0007669"/>
    <property type="project" value="TreeGrafter"/>
</dbReference>
<dbReference type="GO" id="GO:0020037">
    <property type="term" value="F:heme binding"/>
    <property type="evidence" value="ECO:0007669"/>
    <property type="project" value="TreeGrafter"/>
</dbReference>
<feature type="transmembrane region" description="Helical" evidence="9">
    <location>
        <begin position="207"/>
        <end position="224"/>
    </location>
</feature>
<keyword evidence="8 9" id="KW-0472">Membrane</keyword>
<evidence type="ECO:0000313" key="12">
    <source>
        <dbReference type="Proteomes" id="UP000254000"/>
    </source>
</evidence>
<dbReference type="EMBL" id="PPTS01000006">
    <property type="protein sequence ID" value="RDB64163.1"/>
    <property type="molecule type" value="Genomic_DNA"/>
</dbReference>
<dbReference type="GO" id="GO:0009055">
    <property type="term" value="F:electron transfer activity"/>
    <property type="evidence" value="ECO:0007669"/>
    <property type="project" value="TreeGrafter"/>
</dbReference>
<evidence type="ECO:0000256" key="6">
    <source>
        <dbReference type="ARBA" id="ARBA00022989"/>
    </source>
</evidence>
<keyword evidence="3" id="KW-1003">Cell membrane</keyword>
<dbReference type="PANTHER" id="PTHR30598:SF3">
    <property type="entry name" value="RESPIRATORY NITRATE REDUCTASE 1 GAMMA CHAIN"/>
    <property type="match status" value="1"/>
</dbReference>
<dbReference type="InterPro" id="IPR047660">
    <property type="entry name" value="DsrM"/>
</dbReference>
<gene>
    <name evidence="11" type="ORF">C1877_10630</name>
</gene>
<dbReference type="Proteomes" id="UP000254000">
    <property type="component" value="Unassembled WGS sequence"/>
</dbReference>
<keyword evidence="12" id="KW-1185">Reference proteome</keyword>
<dbReference type="GO" id="GO:0005886">
    <property type="term" value="C:plasma membrane"/>
    <property type="evidence" value="ECO:0007669"/>
    <property type="project" value="UniProtKB-SubCell"/>
</dbReference>
<evidence type="ECO:0000256" key="9">
    <source>
        <dbReference type="SAM" id="Phobius"/>
    </source>
</evidence>
<keyword evidence="2" id="KW-0813">Transport</keyword>
<comment type="subcellular location">
    <subcellularLocation>
        <location evidence="1">Cell membrane</location>
        <topology evidence="1">Multi-pass membrane protein</topology>
    </subcellularLocation>
</comment>
<feature type="transmembrane region" description="Helical" evidence="9">
    <location>
        <begin position="163"/>
        <end position="187"/>
    </location>
</feature>
<reference evidence="11 12" key="1">
    <citation type="journal article" date="2018" name="Elife">
        <title>Discovery and characterization of a prevalent human gut bacterial enzyme sufficient for the inactivation of a family of plant toxins.</title>
        <authorList>
            <person name="Koppel N."/>
            <person name="Bisanz J.E."/>
            <person name="Pandelia M.E."/>
            <person name="Turnbaugh P.J."/>
            <person name="Balskus E.P."/>
        </authorList>
    </citation>
    <scope>NUCLEOTIDE SEQUENCE [LARGE SCALE GENOMIC DNA]</scope>
    <source>
        <strain evidence="11 12">3C</strain>
    </source>
</reference>
<name>A0A369LXA8_9ACTN</name>
<dbReference type="Pfam" id="PF02665">
    <property type="entry name" value="Nitrate_red_gam"/>
    <property type="match status" value="1"/>
</dbReference>
<dbReference type="AlphaFoldDB" id="A0A369LXA8"/>
<protein>
    <submittedName>
        <fullName evidence="11">Menaquinol oxidoreductase</fullName>
    </submittedName>
</protein>
<keyword evidence="7" id="KW-0560">Oxidoreductase</keyword>
<comment type="caution">
    <text evidence="11">The sequence shown here is derived from an EMBL/GenBank/DDBJ whole genome shotgun (WGS) entry which is preliminary data.</text>
</comment>
<evidence type="ECO:0000256" key="3">
    <source>
        <dbReference type="ARBA" id="ARBA00022475"/>
    </source>
</evidence>
<feature type="transmembrane region" description="Helical" evidence="9">
    <location>
        <begin position="27"/>
        <end position="51"/>
    </location>
</feature>
<evidence type="ECO:0000256" key="4">
    <source>
        <dbReference type="ARBA" id="ARBA00022692"/>
    </source>
</evidence>
<dbReference type="InterPro" id="IPR051936">
    <property type="entry name" value="Heme-iron_electron_transfer"/>
</dbReference>
<organism evidence="11 12">
    <name type="scientific">Gordonibacter pamelaeae</name>
    <dbReference type="NCBI Taxonomy" id="471189"/>
    <lineage>
        <taxon>Bacteria</taxon>
        <taxon>Bacillati</taxon>
        <taxon>Actinomycetota</taxon>
        <taxon>Coriobacteriia</taxon>
        <taxon>Eggerthellales</taxon>
        <taxon>Eggerthellaceae</taxon>
        <taxon>Gordonibacter</taxon>
    </lineage>
</organism>
<evidence type="ECO:0000256" key="8">
    <source>
        <dbReference type="ARBA" id="ARBA00023136"/>
    </source>
</evidence>
<dbReference type="OrthoDB" id="9769404at2"/>
<feature type="domain" description="NarG-like" evidence="10">
    <location>
        <begin position="105"/>
        <end position="275"/>
    </location>
</feature>
<evidence type="ECO:0000256" key="1">
    <source>
        <dbReference type="ARBA" id="ARBA00004651"/>
    </source>
</evidence>
<dbReference type="Gene3D" id="1.20.950.20">
    <property type="entry name" value="Transmembrane di-heme cytochromes, Chain C"/>
    <property type="match status" value="1"/>
</dbReference>
<evidence type="ECO:0000256" key="7">
    <source>
        <dbReference type="ARBA" id="ARBA00023002"/>
    </source>
</evidence>
<evidence type="ECO:0000256" key="2">
    <source>
        <dbReference type="ARBA" id="ARBA00022448"/>
    </source>
</evidence>
<dbReference type="NCBIfam" id="NF038037">
    <property type="entry name" value="cytob_DsrM"/>
    <property type="match status" value="1"/>
</dbReference>
<accession>A0A369LXA8</accession>
<dbReference type="GO" id="GO:0019645">
    <property type="term" value="P:anaerobic electron transport chain"/>
    <property type="evidence" value="ECO:0007669"/>
    <property type="project" value="TreeGrafter"/>
</dbReference>
<dbReference type="InterPro" id="IPR023234">
    <property type="entry name" value="NarG-like_domain"/>
</dbReference>
<keyword evidence="5" id="KW-0249">Electron transport</keyword>
<feature type="transmembrane region" description="Helical" evidence="9">
    <location>
        <begin position="244"/>
        <end position="267"/>
    </location>
</feature>
<keyword evidence="6 9" id="KW-1133">Transmembrane helix</keyword>
<evidence type="ECO:0000256" key="5">
    <source>
        <dbReference type="ARBA" id="ARBA00022982"/>
    </source>
</evidence>
<evidence type="ECO:0000313" key="11">
    <source>
        <dbReference type="EMBL" id="RDB64163.1"/>
    </source>
</evidence>
<dbReference type="GeneID" id="78360148"/>
<keyword evidence="4 9" id="KW-0812">Transmembrane</keyword>
<dbReference type="InterPro" id="IPR036197">
    <property type="entry name" value="NarG-like_sf"/>
</dbReference>
<dbReference type="SUPFAM" id="SSF103501">
    <property type="entry name" value="Respiratory nitrate reductase 1 gamma chain"/>
    <property type="match status" value="1"/>
</dbReference>
<dbReference type="PANTHER" id="PTHR30598">
    <property type="entry name" value="NITRATE REDUCTASE PRIVATE CHAPERONE, REDOX ENZYME MATURATION PROTEIN REMP FAMILY"/>
    <property type="match status" value="1"/>
</dbReference>
<feature type="transmembrane region" description="Helical" evidence="9">
    <location>
        <begin position="123"/>
        <end position="143"/>
    </location>
</feature>
<evidence type="ECO:0000259" key="10">
    <source>
        <dbReference type="Pfam" id="PF02665"/>
    </source>
</evidence>